<sequence>MSKDPITMSLIGPDGKPRSGVQQAILKGIGVQRPIVLAYLKRLHRKHPQATAAELAKIVERDYLALATGSGAAVGGTAAVPVVGTTAALGLSLAATLGFLEASALYAQALAELHGIAIEDPERSRVLVMAVLMGEEGSSMISGLTAQAAGRGGGPVKGWARAFGAGRPTSFYTSMQRTLQKKFMRKILGTQAASMLGRVVPFGIGAVIGGAGNRFLAKRVIETAADAFAGIPTLSDQQLALDDPNIIDAEVIEPVPQPALRRSGRRRRGER</sequence>
<accession>A0A5B7WPJ1</accession>
<dbReference type="Proteomes" id="UP000307000">
    <property type="component" value="Chromosome"/>
</dbReference>
<evidence type="ECO:0000313" key="1">
    <source>
        <dbReference type="EMBL" id="QCY45938.1"/>
    </source>
</evidence>
<name>A0A5B7WPJ1_9MICC</name>
<protein>
    <recommendedName>
        <fullName evidence="3">Di-and tripeptidase</fullName>
    </recommendedName>
</protein>
<dbReference type="KEGG" id="gcr:GcLGCM259_0149"/>
<organism evidence="1 2">
    <name type="scientific">Glutamicibacter creatinolyticus</name>
    <dbReference type="NCBI Taxonomy" id="162496"/>
    <lineage>
        <taxon>Bacteria</taxon>
        <taxon>Bacillati</taxon>
        <taxon>Actinomycetota</taxon>
        <taxon>Actinomycetes</taxon>
        <taxon>Micrococcales</taxon>
        <taxon>Micrococcaceae</taxon>
        <taxon>Glutamicibacter</taxon>
    </lineage>
</organism>
<dbReference type="EMBL" id="CP034412">
    <property type="protein sequence ID" value="QCY45938.1"/>
    <property type="molecule type" value="Genomic_DNA"/>
</dbReference>
<dbReference type="AlphaFoldDB" id="A0A5B7WPJ1"/>
<proteinExistence type="predicted"/>
<keyword evidence="2" id="KW-1185">Reference proteome</keyword>
<gene>
    <name evidence="1" type="ORF">GcLGCM259_0149</name>
</gene>
<reference evidence="1 2" key="1">
    <citation type="submission" date="2018-12" db="EMBL/GenBank/DDBJ databases">
        <title>Complete Genome Sequence of Glutamicibacter creatinolyticus strain LGCM259,isolated from an abscess of a 12-year-old mare in Italy.</title>
        <authorList>
            <person name="Santos R.G."/>
            <person name="Silva A.L."/>
            <person name="Seyffert N."/>
            <person name="Castro T.L.P."/>
            <person name="Attili A.R."/>
            <person name="Rifici C."/>
            <person name="Mazzullo G."/>
            <person name="Brenig B."/>
            <person name="Venanzi F."/>
            <person name="Azevedo V."/>
        </authorList>
    </citation>
    <scope>NUCLEOTIDE SEQUENCE [LARGE SCALE GENOMIC DNA]</scope>
    <source>
        <strain evidence="1 2">LGCM 259</strain>
    </source>
</reference>
<evidence type="ECO:0000313" key="2">
    <source>
        <dbReference type="Proteomes" id="UP000307000"/>
    </source>
</evidence>
<evidence type="ECO:0008006" key="3">
    <source>
        <dbReference type="Google" id="ProtNLM"/>
    </source>
</evidence>
<dbReference type="RefSeq" id="WP_138925450.1">
    <property type="nucleotide sequence ID" value="NZ_CP034412.1"/>
</dbReference>